<dbReference type="Proteomes" id="UP000237347">
    <property type="component" value="Unassembled WGS sequence"/>
</dbReference>
<sequence>MVESVVFGVVARLVHKIGSEISDIKTKTSDLRSSFQNYGIREYSIGGGAFSLPSKKQRDGIRKLRDEEIVEKLRQVQQEKKCLVILDDIWNIEDGEILREAFPMKSTSSKILLTSCNGVVALYVDPRGTRNI</sequence>
<name>A0AAW0LVE5_QUESU</name>
<comment type="caution">
    <text evidence="2">The sequence shown here is derived from an EMBL/GenBank/DDBJ whole genome shotgun (WGS) entry which is preliminary data.</text>
</comment>
<accession>A0AAW0LVE5</accession>
<dbReference type="InterPro" id="IPR027417">
    <property type="entry name" value="P-loop_NTPase"/>
</dbReference>
<gene>
    <name evidence="2" type="ORF">CFP56_030592</name>
</gene>
<dbReference type="EMBL" id="PKMF04000051">
    <property type="protein sequence ID" value="KAK7854834.1"/>
    <property type="molecule type" value="Genomic_DNA"/>
</dbReference>
<keyword evidence="3" id="KW-1185">Reference proteome</keyword>
<dbReference type="GO" id="GO:0043531">
    <property type="term" value="F:ADP binding"/>
    <property type="evidence" value="ECO:0007669"/>
    <property type="project" value="InterPro"/>
</dbReference>
<feature type="domain" description="NB-ARC" evidence="1">
    <location>
        <begin position="56"/>
        <end position="122"/>
    </location>
</feature>
<dbReference type="Gene3D" id="3.40.50.300">
    <property type="entry name" value="P-loop containing nucleotide triphosphate hydrolases"/>
    <property type="match status" value="1"/>
</dbReference>
<evidence type="ECO:0000259" key="1">
    <source>
        <dbReference type="Pfam" id="PF00931"/>
    </source>
</evidence>
<evidence type="ECO:0000313" key="2">
    <source>
        <dbReference type="EMBL" id="KAK7854834.1"/>
    </source>
</evidence>
<dbReference type="SUPFAM" id="SSF52540">
    <property type="entry name" value="P-loop containing nucleoside triphosphate hydrolases"/>
    <property type="match status" value="1"/>
</dbReference>
<proteinExistence type="predicted"/>
<dbReference type="AlphaFoldDB" id="A0AAW0LVE5"/>
<evidence type="ECO:0000313" key="3">
    <source>
        <dbReference type="Proteomes" id="UP000237347"/>
    </source>
</evidence>
<organism evidence="2 3">
    <name type="scientific">Quercus suber</name>
    <name type="common">Cork oak</name>
    <dbReference type="NCBI Taxonomy" id="58331"/>
    <lineage>
        <taxon>Eukaryota</taxon>
        <taxon>Viridiplantae</taxon>
        <taxon>Streptophyta</taxon>
        <taxon>Embryophyta</taxon>
        <taxon>Tracheophyta</taxon>
        <taxon>Spermatophyta</taxon>
        <taxon>Magnoliopsida</taxon>
        <taxon>eudicotyledons</taxon>
        <taxon>Gunneridae</taxon>
        <taxon>Pentapetalae</taxon>
        <taxon>rosids</taxon>
        <taxon>fabids</taxon>
        <taxon>Fagales</taxon>
        <taxon>Fagaceae</taxon>
        <taxon>Quercus</taxon>
    </lineage>
</organism>
<dbReference type="Pfam" id="PF00931">
    <property type="entry name" value="NB-ARC"/>
    <property type="match status" value="1"/>
</dbReference>
<protein>
    <submittedName>
        <fullName evidence="2">Disease resistance protein</fullName>
    </submittedName>
</protein>
<reference evidence="2 3" key="1">
    <citation type="journal article" date="2018" name="Sci. Data">
        <title>The draft genome sequence of cork oak.</title>
        <authorList>
            <person name="Ramos A.M."/>
            <person name="Usie A."/>
            <person name="Barbosa P."/>
            <person name="Barros P.M."/>
            <person name="Capote T."/>
            <person name="Chaves I."/>
            <person name="Simoes F."/>
            <person name="Abreu I."/>
            <person name="Carrasquinho I."/>
            <person name="Faro C."/>
            <person name="Guimaraes J.B."/>
            <person name="Mendonca D."/>
            <person name="Nobrega F."/>
            <person name="Rodrigues L."/>
            <person name="Saibo N.J.M."/>
            <person name="Varela M.C."/>
            <person name="Egas C."/>
            <person name="Matos J."/>
            <person name="Miguel C.M."/>
            <person name="Oliveira M.M."/>
            <person name="Ricardo C.P."/>
            <person name="Goncalves S."/>
        </authorList>
    </citation>
    <scope>NUCLEOTIDE SEQUENCE [LARGE SCALE GENOMIC DNA]</scope>
    <source>
        <strain evidence="3">cv. HL8</strain>
    </source>
</reference>
<dbReference type="InterPro" id="IPR002182">
    <property type="entry name" value="NB-ARC"/>
</dbReference>